<organism evidence="1 8">
    <name type="scientific">Eggerthella lenta</name>
    <name type="common">Eubacterium lentum</name>
    <dbReference type="NCBI Taxonomy" id="84112"/>
    <lineage>
        <taxon>Bacteria</taxon>
        <taxon>Bacillati</taxon>
        <taxon>Actinomycetota</taxon>
        <taxon>Coriobacteriia</taxon>
        <taxon>Eggerthellales</taxon>
        <taxon>Eggerthellaceae</taxon>
        <taxon>Eggerthella</taxon>
    </lineage>
</organism>
<gene>
    <name evidence="4" type="ORF">C1853_09480</name>
    <name evidence="3" type="ORF">C1871_06855</name>
    <name evidence="2" type="ORF">C1872_02110</name>
    <name evidence="1" type="ORF">C1875_04770</name>
</gene>
<proteinExistence type="predicted"/>
<dbReference type="EMBL" id="PPUQ01000011">
    <property type="protein sequence ID" value="RDC37673.1"/>
    <property type="molecule type" value="Genomic_DNA"/>
</dbReference>
<evidence type="ECO:0000313" key="6">
    <source>
        <dbReference type="Proteomes" id="UP000253857"/>
    </source>
</evidence>
<evidence type="ECO:0000313" key="1">
    <source>
        <dbReference type="EMBL" id="RDB72007.1"/>
    </source>
</evidence>
<dbReference type="EMBL" id="PPTU01000005">
    <property type="protein sequence ID" value="RDB72007.1"/>
    <property type="molecule type" value="Genomic_DNA"/>
</dbReference>
<dbReference type="Proteomes" id="UP000253752">
    <property type="component" value="Unassembled WGS sequence"/>
</dbReference>
<dbReference type="Proteomes" id="UP000253857">
    <property type="component" value="Unassembled WGS sequence"/>
</dbReference>
<comment type="caution">
    <text evidence="1">The sequence shown here is derived from an EMBL/GenBank/DDBJ whole genome shotgun (WGS) entry which is preliminary data.</text>
</comment>
<evidence type="ECO:0000313" key="2">
    <source>
        <dbReference type="EMBL" id="RDB81489.1"/>
    </source>
</evidence>
<evidence type="ECO:0000313" key="5">
    <source>
        <dbReference type="Proteomes" id="UP000253752"/>
    </source>
</evidence>
<reference evidence="5 6" key="1">
    <citation type="journal article" date="2018" name="Elife">
        <title>Discovery and characterization of a prevalent human gut bacterial enzyme sufficient for the inactivation of a family of plant toxins.</title>
        <authorList>
            <person name="Koppel N."/>
            <person name="Bisanz J.E."/>
            <person name="Pandelia M.E."/>
            <person name="Turnbaugh P.J."/>
            <person name="Balskus E.P."/>
        </authorList>
    </citation>
    <scope>NUCLEOTIDE SEQUENCE [LARGE SCALE GENOMIC DNA]</scope>
    <source>
        <strain evidence="4 7">16A</strain>
        <strain evidence="3 6">FAA1-1-60AUCSF</strain>
        <strain evidence="2 5">MR1 #12</strain>
        <strain evidence="1 8">W1 BHI 6</strain>
    </source>
</reference>
<dbReference type="Proteomes" id="UP000253970">
    <property type="component" value="Unassembled WGS sequence"/>
</dbReference>
<dbReference type="EMBL" id="PPTY01000008">
    <property type="protein sequence ID" value="RDB86400.1"/>
    <property type="molecule type" value="Genomic_DNA"/>
</dbReference>
<evidence type="ECO:0000313" key="4">
    <source>
        <dbReference type="EMBL" id="RDC37673.1"/>
    </source>
</evidence>
<dbReference type="EMBL" id="PPTX01000002">
    <property type="protein sequence ID" value="RDB81489.1"/>
    <property type="molecule type" value="Genomic_DNA"/>
</dbReference>
<accession>A0A369MMB4</accession>
<dbReference type="AlphaFoldDB" id="A0A369MMB4"/>
<protein>
    <submittedName>
        <fullName evidence="1">Uncharacterized protein</fullName>
    </submittedName>
</protein>
<evidence type="ECO:0000313" key="3">
    <source>
        <dbReference type="EMBL" id="RDB86400.1"/>
    </source>
</evidence>
<dbReference type="Proteomes" id="UP000253915">
    <property type="component" value="Unassembled WGS sequence"/>
</dbReference>
<evidence type="ECO:0000313" key="7">
    <source>
        <dbReference type="Proteomes" id="UP000253915"/>
    </source>
</evidence>
<evidence type="ECO:0000313" key="8">
    <source>
        <dbReference type="Proteomes" id="UP000253970"/>
    </source>
</evidence>
<dbReference type="RefSeq" id="WP_009608426.1">
    <property type="nucleotide sequence ID" value="NZ_JAHOLL010000003.1"/>
</dbReference>
<name>A0A369MMB4_EGGLN</name>
<sequence>MPTVSFDDVLGLDDEFDPLMADDLEIDQEDMDDDNPLDTVDYPTMRNMPQSMQREAVYTPKRQGGVESAVLELLDHNPGRRPVLLSIMGLCRGGCAASRVAEHVEAAQASNRSVYAPMTLCRMLERAGALTLEMPEAAEPHEDVEAGVAFLEIKERVDPVWRTTEEGSALYERLTQGSAFRDIVLDRDSRYVKVYRAVMRAVDERPCTKPEIEDLVDTFDEVKSPRRFGGHFIDMLERTDALEWSEHAWRLTDLGRAMLPAVEAAAAAKKEENHV</sequence>